<evidence type="ECO:0000313" key="1">
    <source>
        <dbReference type="EMBL" id="MDR6218677.1"/>
    </source>
</evidence>
<dbReference type="Proteomes" id="UP001185331">
    <property type="component" value="Unassembled WGS sequence"/>
</dbReference>
<name>A0AAE4BMN7_9DEIO</name>
<proteinExistence type="predicted"/>
<dbReference type="AlphaFoldDB" id="A0AAE4BMN7"/>
<sequence length="195" mass="21074">MWRTAVLIGVTILLLTVLSAQVLTPPAQTFPVAFQGVRGHVRVYQPAAWMWARWQAGQPPSVLAFTDERAGVIHASARTYLRTLPHEASHLYDAQTGAADADEVVEACAAAPVRFAFSDEPTAAVLRRDLRGLRYYCSAGEIRARFRSFIVGSFCKGGSAAMFGLPGRAGNCVKVPLYARMPLSEALRAATGRAP</sequence>
<protein>
    <submittedName>
        <fullName evidence="1">Uncharacterized protein</fullName>
    </submittedName>
</protein>
<gene>
    <name evidence="1" type="ORF">J2Y00_002274</name>
</gene>
<accession>A0AAE4BMN7</accession>
<comment type="caution">
    <text evidence="1">The sequence shown here is derived from an EMBL/GenBank/DDBJ whole genome shotgun (WGS) entry which is preliminary data.</text>
</comment>
<dbReference type="EMBL" id="JAVDQK010000005">
    <property type="protein sequence ID" value="MDR6218677.1"/>
    <property type="molecule type" value="Genomic_DNA"/>
</dbReference>
<reference evidence="1" key="1">
    <citation type="submission" date="2023-07" db="EMBL/GenBank/DDBJ databases">
        <title>Sorghum-associated microbial communities from plants grown in Nebraska, USA.</title>
        <authorList>
            <person name="Schachtman D."/>
        </authorList>
    </citation>
    <scope>NUCLEOTIDE SEQUENCE</scope>
    <source>
        <strain evidence="1">BE330</strain>
    </source>
</reference>
<organism evidence="1 2">
    <name type="scientific">Deinococcus soli</name>
    <name type="common">ex Cha et al. 2016</name>
    <dbReference type="NCBI Taxonomy" id="1309411"/>
    <lineage>
        <taxon>Bacteria</taxon>
        <taxon>Thermotogati</taxon>
        <taxon>Deinococcota</taxon>
        <taxon>Deinococci</taxon>
        <taxon>Deinococcales</taxon>
        <taxon>Deinococcaceae</taxon>
        <taxon>Deinococcus</taxon>
    </lineage>
</organism>
<dbReference type="RefSeq" id="WP_309853170.1">
    <property type="nucleotide sequence ID" value="NZ_JAVDQJ010000004.1"/>
</dbReference>
<evidence type="ECO:0000313" key="2">
    <source>
        <dbReference type="Proteomes" id="UP001185331"/>
    </source>
</evidence>